<keyword evidence="2" id="KW-1185">Reference proteome</keyword>
<dbReference type="PANTHER" id="PTHR24148:SF82">
    <property type="entry name" value="HETEROKARYON INCOMPATIBILITY DOMAIN-CONTAINING PROTEIN"/>
    <property type="match status" value="1"/>
</dbReference>
<dbReference type="PANTHER" id="PTHR24148">
    <property type="entry name" value="ANKYRIN REPEAT DOMAIN-CONTAINING PROTEIN 39 HOMOLOG-RELATED"/>
    <property type="match status" value="1"/>
</dbReference>
<evidence type="ECO:0000313" key="1">
    <source>
        <dbReference type="EMBL" id="OQN99092.1"/>
    </source>
</evidence>
<dbReference type="Proteomes" id="UP000192596">
    <property type="component" value="Unassembled WGS sequence"/>
</dbReference>
<protein>
    <recommendedName>
        <fullName evidence="3">Heterokaryon incompatibility domain-containing protein</fullName>
    </recommendedName>
</protein>
<accession>A0A1V8SIY1</accession>
<reference evidence="2" key="1">
    <citation type="submission" date="2017-03" db="EMBL/GenBank/DDBJ databases">
        <title>Genomes of endolithic fungi from Antarctica.</title>
        <authorList>
            <person name="Coleine C."/>
            <person name="Masonjones S."/>
            <person name="Stajich J.E."/>
        </authorList>
    </citation>
    <scope>NUCLEOTIDE SEQUENCE [LARGE SCALE GENOMIC DNA]</scope>
    <source>
        <strain evidence="2">CCFEE 5527</strain>
    </source>
</reference>
<comment type="caution">
    <text evidence="1">The sequence shown here is derived from an EMBL/GenBank/DDBJ whole genome shotgun (WGS) entry which is preliminary data.</text>
</comment>
<dbReference type="AlphaFoldDB" id="A0A1V8SIY1"/>
<evidence type="ECO:0000313" key="2">
    <source>
        <dbReference type="Proteomes" id="UP000192596"/>
    </source>
</evidence>
<name>A0A1V8SIY1_9PEZI</name>
<organism evidence="1 2">
    <name type="scientific">Cryoendolithus antarcticus</name>
    <dbReference type="NCBI Taxonomy" id="1507870"/>
    <lineage>
        <taxon>Eukaryota</taxon>
        <taxon>Fungi</taxon>
        <taxon>Dikarya</taxon>
        <taxon>Ascomycota</taxon>
        <taxon>Pezizomycotina</taxon>
        <taxon>Dothideomycetes</taxon>
        <taxon>Dothideomycetidae</taxon>
        <taxon>Cladosporiales</taxon>
        <taxon>Cladosporiaceae</taxon>
        <taxon>Cryoendolithus</taxon>
    </lineage>
</organism>
<dbReference type="InParanoid" id="A0A1V8SIY1"/>
<sequence length="283" mass="31993">MQAELASDKVYSLYGVNGFSGAFPPDYSQPCWWAYAQATYASISKYRDFSVLLNAKRITHLDAVPNLPTWAFDYSSGMYYSFPESVGEAMLATLRGAQPSLPRLSADHSTLYLSGLLRGEIDCTGRVTFNETEGDRKYSRSDFFRAFTNALNRQLIDPNAEDYLWPLSETRTHFTLDGQFLLDLRARRFIMEKCRISSPMPDDDDEWAQSINFFATAGGLSGIMPTSCAVGDYVFVTRYCPYPLILRQRDQGWVFQGCAYIPALLYGYVEIFSAYQVTTVGIM</sequence>
<proteinExistence type="predicted"/>
<dbReference type="InterPro" id="IPR052895">
    <property type="entry name" value="HetReg/Transcr_Mod"/>
</dbReference>
<gene>
    <name evidence="1" type="ORF">B0A48_14953</name>
</gene>
<dbReference type="EMBL" id="NAJO01000042">
    <property type="protein sequence ID" value="OQN99092.1"/>
    <property type="molecule type" value="Genomic_DNA"/>
</dbReference>
<evidence type="ECO:0008006" key="3">
    <source>
        <dbReference type="Google" id="ProtNLM"/>
    </source>
</evidence>